<dbReference type="InterPro" id="IPR010606">
    <property type="entry name" value="Mib_Herc2"/>
</dbReference>
<evidence type="ECO:0000259" key="5">
    <source>
        <dbReference type="PROSITE" id="PS51416"/>
    </source>
</evidence>
<dbReference type="EC" id="2.3.2.26" evidence="2"/>
<evidence type="ECO:0000313" key="7">
    <source>
        <dbReference type="Proteomes" id="UP000076420"/>
    </source>
</evidence>
<evidence type="ECO:0000259" key="4">
    <source>
        <dbReference type="PROSITE" id="PS50022"/>
    </source>
</evidence>
<dbReference type="InterPro" id="IPR000421">
    <property type="entry name" value="FA58C"/>
</dbReference>
<name>A0A2C9KSQ9_BIOGL</name>
<feature type="compositionally biased region" description="Polar residues" evidence="3">
    <location>
        <begin position="226"/>
        <end position="254"/>
    </location>
</feature>
<organism evidence="6 7">
    <name type="scientific">Biomphalaria glabrata</name>
    <name type="common">Bloodfluke planorb</name>
    <name type="synonym">Freshwater snail</name>
    <dbReference type="NCBI Taxonomy" id="6526"/>
    <lineage>
        <taxon>Eukaryota</taxon>
        <taxon>Metazoa</taxon>
        <taxon>Spiralia</taxon>
        <taxon>Lophotrochozoa</taxon>
        <taxon>Mollusca</taxon>
        <taxon>Gastropoda</taxon>
        <taxon>Heterobranchia</taxon>
        <taxon>Euthyneura</taxon>
        <taxon>Panpulmonata</taxon>
        <taxon>Hygrophila</taxon>
        <taxon>Lymnaeoidea</taxon>
        <taxon>Planorbidae</taxon>
        <taxon>Biomphalaria</taxon>
    </lineage>
</organism>
<dbReference type="Gene3D" id="2.60.120.260">
    <property type="entry name" value="Galactose-binding domain-like"/>
    <property type="match status" value="1"/>
</dbReference>
<comment type="similarity">
    <text evidence="2">Belongs to the UPL family. K-HECT subfamily.</text>
</comment>
<feature type="compositionally biased region" description="Low complexity" evidence="3">
    <location>
        <begin position="208"/>
        <end position="218"/>
    </location>
</feature>
<keyword evidence="1 2" id="KW-0808">Transferase</keyword>
<protein>
    <recommendedName>
        <fullName evidence="2">E3 ubiquitin-protein ligase</fullName>
        <ecNumber evidence="2">2.3.2.26</ecNumber>
    </recommendedName>
</protein>
<keyword evidence="2" id="KW-0833">Ubl conjugation pathway</keyword>
<dbReference type="GO" id="GO:0046872">
    <property type="term" value="F:metal ion binding"/>
    <property type="evidence" value="ECO:0007669"/>
    <property type="project" value="InterPro"/>
</dbReference>
<dbReference type="KEGG" id="bgt:106058853"/>
<dbReference type="GO" id="GO:0070534">
    <property type="term" value="P:protein K63-linked ubiquitination"/>
    <property type="evidence" value="ECO:0007669"/>
    <property type="project" value="TreeGrafter"/>
</dbReference>
<dbReference type="Proteomes" id="UP000076420">
    <property type="component" value="Unassembled WGS sequence"/>
</dbReference>
<accession>A0A2C9KSQ9</accession>
<dbReference type="VEuPathDB" id="VectorBase:BGLB023109"/>
<dbReference type="STRING" id="6526.A0A2C9KSQ9"/>
<sequence>MSKDGITWVTLYKHEGDTSLNEPGSTASWPIDLHGENHQEWRHVRLHQTGKNASGQTHYVSLSGFEIYGTVTGVCDDIGKAAREAEANLRRQRRVLRTHVLKQMMPGARVVRGMDWKWRDQDGNPPGEGTVTGELHNGWVDVTWDAGGSNSYRMGAEGKFDLALGPSHDPDKLRFAKPEVVSTPTTSRNKNSFLSGTSDKVKVGVLTSRKSSSTPSLSDVMDSKVSVASTEQASSAENLSSSIKTVSTSFELYE</sequence>
<comment type="function">
    <text evidence="2">E3 ubiquitin-protein ligase which accepts ubiquitin from an E2 ubiquitin-conjugating enzyme in the form of a thioester and then directly transfers the ubiquitin to targeted substrates.</text>
</comment>
<gene>
    <name evidence="6" type="primary">106058853</name>
</gene>
<dbReference type="VEuPathDB" id="VectorBase:BGLAX_050806"/>
<dbReference type="PANTHER" id="PTHR45670:SF1">
    <property type="entry name" value="E3 UBIQUITIN-PROTEIN LIGASE HECTD1"/>
    <property type="match status" value="1"/>
</dbReference>
<dbReference type="Pfam" id="PF06701">
    <property type="entry name" value="MIB_HERC2"/>
    <property type="match status" value="1"/>
</dbReference>
<dbReference type="InterPro" id="IPR037252">
    <property type="entry name" value="Mib_Herc2_sf"/>
</dbReference>
<dbReference type="GO" id="GO:0061630">
    <property type="term" value="F:ubiquitin protein ligase activity"/>
    <property type="evidence" value="ECO:0007669"/>
    <property type="project" value="UniProtKB-UniRule"/>
</dbReference>
<evidence type="ECO:0000256" key="2">
    <source>
        <dbReference type="RuleBase" id="RU369009"/>
    </source>
</evidence>
<dbReference type="SUPFAM" id="SSF159034">
    <property type="entry name" value="Mib/herc2 domain-like"/>
    <property type="match status" value="1"/>
</dbReference>
<comment type="catalytic activity">
    <reaction evidence="2">
        <text>S-ubiquitinyl-[E2 ubiquitin-conjugating enzyme]-L-cysteine + [acceptor protein]-L-lysine = [E2 ubiquitin-conjugating enzyme]-L-cysteine + N(6)-ubiquitinyl-[acceptor protein]-L-lysine.</text>
        <dbReference type="EC" id="2.3.2.26"/>
    </reaction>
</comment>
<evidence type="ECO:0000256" key="1">
    <source>
        <dbReference type="ARBA" id="ARBA00022679"/>
    </source>
</evidence>
<dbReference type="PROSITE" id="PS51416">
    <property type="entry name" value="MIB_HERC2"/>
    <property type="match status" value="1"/>
</dbReference>
<feature type="domain" description="MIB/HERC2" evidence="5">
    <location>
        <begin position="96"/>
        <end position="168"/>
    </location>
</feature>
<dbReference type="GO" id="GO:0016607">
    <property type="term" value="C:nuclear speck"/>
    <property type="evidence" value="ECO:0007669"/>
    <property type="project" value="TreeGrafter"/>
</dbReference>
<dbReference type="InterPro" id="IPR045322">
    <property type="entry name" value="HECTD1/TRIP12-like"/>
</dbReference>
<comment type="pathway">
    <text evidence="2">Protein modification; protein ubiquitination.</text>
</comment>
<dbReference type="PROSITE" id="PS50022">
    <property type="entry name" value="FA58C_3"/>
    <property type="match status" value="1"/>
</dbReference>
<dbReference type="Gene3D" id="2.30.30.40">
    <property type="entry name" value="SH3 Domains"/>
    <property type="match status" value="1"/>
</dbReference>
<dbReference type="FunFam" id="2.30.30.40:FF:000085">
    <property type="entry name" value="E3 ubiquitin-protein ligase HECTD1 isoform X1"/>
    <property type="match status" value="1"/>
</dbReference>
<dbReference type="PANTHER" id="PTHR45670">
    <property type="entry name" value="E3 UBIQUITIN-PROTEIN LIGASE TRIP12"/>
    <property type="match status" value="1"/>
</dbReference>
<dbReference type="EnsemblMetazoa" id="BGLB023109-RA">
    <property type="protein sequence ID" value="BGLB023109-PA"/>
    <property type="gene ID" value="BGLB023109"/>
</dbReference>
<evidence type="ECO:0000313" key="6">
    <source>
        <dbReference type="EnsemblMetazoa" id="BGLB023109-PA"/>
    </source>
</evidence>
<dbReference type="AlphaFoldDB" id="A0A2C9KSQ9"/>
<evidence type="ECO:0000256" key="3">
    <source>
        <dbReference type="SAM" id="MobiDB-lite"/>
    </source>
</evidence>
<reference evidence="6" key="1">
    <citation type="submission" date="2020-05" db="UniProtKB">
        <authorList>
            <consortium name="EnsemblMetazoa"/>
        </authorList>
    </citation>
    <scope>IDENTIFICATION</scope>
    <source>
        <strain evidence="6">BB02</strain>
    </source>
</reference>
<feature type="domain" description="F5/8 type C" evidence="4">
    <location>
        <begin position="1"/>
        <end position="70"/>
    </location>
</feature>
<feature type="region of interest" description="Disordered" evidence="3">
    <location>
        <begin position="208"/>
        <end position="254"/>
    </location>
</feature>
<dbReference type="GO" id="GO:0043161">
    <property type="term" value="P:proteasome-mediated ubiquitin-dependent protein catabolic process"/>
    <property type="evidence" value="ECO:0007669"/>
    <property type="project" value="TreeGrafter"/>
</dbReference>
<dbReference type="UniPathway" id="UPA00143"/>
<proteinExistence type="inferred from homology"/>